<dbReference type="Gene3D" id="2.60.40.1120">
    <property type="entry name" value="Carboxypeptidase-like, regulatory domain"/>
    <property type="match status" value="1"/>
</dbReference>
<keyword evidence="13 14" id="KW-0998">Cell outer membrane</keyword>
<evidence type="ECO:0000256" key="2">
    <source>
        <dbReference type="ARBA" id="ARBA00009810"/>
    </source>
</evidence>
<dbReference type="Gene3D" id="2.170.130.10">
    <property type="entry name" value="TonB-dependent receptor, plug domain"/>
    <property type="match status" value="1"/>
</dbReference>
<evidence type="ECO:0000256" key="14">
    <source>
        <dbReference type="PROSITE-ProRule" id="PRU01360"/>
    </source>
</evidence>
<dbReference type="GO" id="GO:0009279">
    <property type="term" value="C:cell outer membrane"/>
    <property type="evidence" value="ECO:0007669"/>
    <property type="project" value="UniProtKB-SubCell"/>
</dbReference>
<feature type="chain" id="PRO_5003557515" evidence="16">
    <location>
        <begin position="26"/>
        <end position="780"/>
    </location>
</feature>
<evidence type="ECO:0000256" key="1">
    <source>
        <dbReference type="ARBA" id="ARBA00004571"/>
    </source>
</evidence>
<dbReference type="CDD" id="cd01347">
    <property type="entry name" value="ligand_gated_channel"/>
    <property type="match status" value="1"/>
</dbReference>
<dbReference type="SUPFAM" id="SSF56935">
    <property type="entry name" value="Porins"/>
    <property type="match status" value="1"/>
</dbReference>
<evidence type="ECO:0000256" key="8">
    <source>
        <dbReference type="ARBA" id="ARBA00023004"/>
    </source>
</evidence>
<keyword evidence="6 14" id="KW-0812">Transmembrane</keyword>
<dbReference type="Pfam" id="PF07715">
    <property type="entry name" value="Plug"/>
    <property type="match status" value="1"/>
</dbReference>
<evidence type="ECO:0000256" key="15">
    <source>
        <dbReference type="RuleBase" id="RU003357"/>
    </source>
</evidence>
<dbReference type="STRING" id="714943.Mucpa_4590"/>
<dbReference type="Gene3D" id="2.40.170.20">
    <property type="entry name" value="TonB-dependent receptor, beta-barrel domain"/>
    <property type="match status" value="1"/>
</dbReference>
<keyword evidence="7 16" id="KW-0732">Signal</keyword>
<organism evidence="19 20">
    <name type="scientific">Mucilaginibacter paludis DSM 18603</name>
    <dbReference type="NCBI Taxonomy" id="714943"/>
    <lineage>
        <taxon>Bacteria</taxon>
        <taxon>Pseudomonadati</taxon>
        <taxon>Bacteroidota</taxon>
        <taxon>Sphingobacteriia</taxon>
        <taxon>Sphingobacteriales</taxon>
        <taxon>Sphingobacteriaceae</taxon>
        <taxon>Mucilaginibacter</taxon>
    </lineage>
</organism>
<feature type="domain" description="TonB-dependent receptor plug" evidence="18">
    <location>
        <begin position="141"/>
        <end position="229"/>
    </location>
</feature>
<evidence type="ECO:0000256" key="4">
    <source>
        <dbReference type="ARBA" id="ARBA00022452"/>
    </source>
</evidence>
<dbReference type="GO" id="GO:0015891">
    <property type="term" value="P:siderophore transport"/>
    <property type="evidence" value="ECO:0007669"/>
    <property type="project" value="InterPro"/>
</dbReference>
<reference evidence="19" key="1">
    <citation type="submission" date="2011-09" db="EMBL/GenBank/DDBJ databases">
        <title>The permanent draft genome of Mucilaginibacter paludis DSM 18603.</title>
        <authorList>
            <consortium name="US DOE Joint Genome Institute (JGI-PGF)"/>
            <person name="Lucas S."/>
            <person name="Han J."/>
            <person name="Lapidus A."/>
            <person name="Bruce D."/>
            <person name="Goodwin L."/>
            <person name="Pitluck S."/>
            <person name="Peters L."/>
            <person name="Kyrpides N."/>
            <person name="Mavromatis K."/>
            <person name="Ivanova N."/>
            <person name="Mikhailova N."/>
            <person name="Held B."/>
            <person name="Detter J.C."/>
            <person name="Tapia R."/>
            <person name="Han C."/>
            <person name="Land M."/>
            <person name="Hauser L."/>
            <person name="Markowitz V."/>
            <person name="Cheng J.-F."/>
            <person name="Hugenholtz P."/>
            <person name="Woyke T."/>
            <person name="Wu D."/>
            <person name="Tindall B."/>
            <person name="Brambilla E."/>
            <person name="Klenk H.-P."/>
            <person name="Eisen J.A."/>
        </authorList>
    </citation>
    <scope>NUCLEOTIDE SEQUENCE [LARGE SCALE GENOMIC DNA]</scope>
    <source>
        <strain evidence="19">DSM 18603</strain>
    </source>
</reference>
<keyword evidence="10 15" id="KW-0798">TonB box</keyword>
<keyword evidence="8" id="KW-0408">Iron</keyword>
<comment type="subcellular location">
    <subcellularLocation>
        <location evidence="1 14">Cell outer membrane</location>
        <topology evidence="1 14">Multi-pass membrane protein</topology>
    </subcellularLocation>
</comment>
<dbReference type="Pfam" id="PF00593">
    <property type="entry name" value="TonB_dep_Rec_b-barrel"/>
    <property type="match status" value="1"/>
</dbReference>
<evidence type="ECO:0000256" key="3">
    <source>
        <dbReference type="ARBA" id="ARBA00022448"/>
    </source>
</evidence>
<proteinExistence type="inferred from homology"/>
<dbReference type="InterPro" id="IPR036942">
    <property type="entry name" value="Beta-barrel_TonB_sf"/>
</dbReference>
<dbReference type="Pfam" id="PF13715">
    <property type="entry name" value="CarbopepD_reg_2"/>
    <property type="match status" value="1"/>
</dbReference>
<evidence type="ECO:0000256" key="13">
    <source>
        <dbReference type="ARBA" id="ARBA00023237"/>
    </source>
</evidence>
<dbReference type="OrthoDB" id="9775095at2"/>
<dbReference type="PANTHER" id="PTHR32552">
    <property type="entry name" value="FERRICHROME IRON RECEPTOR-RELATED"/>
    <property type="match status" value="1"/>
</dbReference>
<name>H1Y760_9SPHI</name>
<dbReference type="SUPFAM" id="SSF49452">
    <property type="entry name" value="Starch-binding domain-like"/>
    <property type="match status" value="1"/>
</dbReference>
<evidence type="ECO:0000256" key="9">
    <source>
        <dbReference type="ARBA" id="ARBA00023065"/>
    </source>
</evidence>
<dbReference type="InterPro" id="IPR012910">
    <property type="entry name" value="Plug_dom"/>
</dbReference>
<evidence type="ECO:0000256" key="11">
    <source>
        <dbReference type="ARBA" id="ARBA00023136"/>
    </source>
</evidence>
<dbReference type="RefSeq" id="WP_008509556.1">
    <property type="nucleotide sequence ID" value="NZ_CM001403.1"/>
</dbReference>
<dbReference type="InterPro" id="IPR013784">
    <property type="entry name" value="Carb-bd-like_fold"/>
</dbReference>
<dbReference type="PROSITE" id="PS52016">
    <property type="entry name" value="TONB_DEPENDENT_REC_3"/>
    <property type="match status" value="1"/>
</dbReference>
<keyword evidence="5" id="KW-0410">Iron transport</keyword>
<evidence type="ECO:0000256" key="12">
    <source>
        <dbReference type="ARBA" id="ARBA00023170"/>
    </source>
</evidence>
<evidence type="ECO:0000313" key="20">
    <source>
        <dbReference type="Proteomes" id="UP000002774"/>
    </source>
</evidence>
<dbReference type="NCBIfam" id="TIGR01783">
    <property type="entry name" value="TonB-siderophor"/>
    <property type="match status" value="1"/>
</dbReference>
<gene>
    <name evidence="19" type="ORF">Mucpa_4590</name>
</gene>
<dbReference type="PANTHER" id="PTHR32552:SF68">
    <property type="entry name" value="FERRICHROME OUTER MEMBRANE TRANSPORTER_PHAGE RECEPTOR"/>
    <property type="match status" value="1"/>
</dbReference>
<keyword evidence="11 14" id="KW-0472">Membrane</keyword>
<dbReference type="InterPro" id="IPR000531">
    <property type="entry name" value="Beta-barrel_TonB"/>
</dbReference>
<dbReference type="Proteomes" id="UP000002774">
    <property type="component" value="Chromosome"/>
</dbReference>
<evidence type="ECO:0000256" key="6">
    <source>
        <dbReference type="ARBA" id="ARBA00022692"/>
    </source>
</evidence>
<dbReference type="InterPro" id="IPR037066">
    <property type="entry name" value="Plug_dom_sf"/>
</dbReference>
<evidence type="ECO:0000256" key="10">
    <source>
        <dbReference type="ARBA" id="ARBA00023077"/>
    </source>
</evidence>
<keyword evidence="20" id="KW-1185">Reference proteome</keyword>
<comment type="similarity">
    <text evidence="2 14 15">Belongs to the TonB-dependent receptor family.</text>
</comment>
<dbReference type="GO" id="GO:0015344">
    <property type="term" value="F:siderophore uptake transmembrane transporter activity"/>
    <property type="evidence" value="ECO:0007669"/>
    <property type="project" value="TreeGrafter"/>
</dbReference>
<dbReference type="GO" id="GO:0030246">
    <property type="term" value="F:carbohydrate binding"/>
    <property type="evidence" value="ECO:0007669"/>
    <property type="project" value="InterPro"/>
</dbReference>
<protein>
    <submittedName>
        <fullName evidence="19">TonB-dependent siderophore receptor</fullName>
    </submittedName>
</protein>
<evidence type="ECO:0000259" key="18">
    <source>
        <dbReference type="Pfam" id="PF07715"/>
    </source>
</evidence>
<sequence>MNSLLCSKKFYFTILLFISSAVASAQQTGAIKGTVKTSDGRPAEFVSIALSGIAKGATVNPKGTYQINRVPTGTYTLTASFIGLATQRKMVEVTAGKTTTANFILTESNAQLHEVVVSDSKTNKFASKKTEYVARMPLENLENPQVYTSVGKDLIAEQQVVDFKEALRNVPGVSPNNNPAGGTGGTIRGFNATTTVRNGLAVQSYQSDPINIERIEVIKGPSATLFGSSIVSFGGLINQVTKKPLDTLKGDIGLSLGSYQLSRITADINTPLNADKTALLRINAAAHKENSFQNFGFKRMLTFAPSFLYKASDKLTFLLEAEFSQTNRSTVAYYQNLNKTSYKNFKDIPIGFNIALTASNLDASLNAINYYGEAKYKLSDEWTSTTSVAYGENQIDHSNQIYPQWTADNKFDRSISSYGPRTFTSLNGQQNFTGDFKIGGLRNRVVTGVNFYRYRSFLRFTAVGVYDQVDLSVTPVIPGINLEKLNAIIATKTQSNTENNQQSYSAYASDVLNITDRLAAMLSLRVDRFNNDATISNGVPATTGNYNQTAYSPKLGLTYQVLKDQISLFGNYMNGFQNVGPVTQPNGNVDVFKPRQANQWEGGVKLETLNKRLNATLSYYDIKISNDTRTVNAYTVQDATSKSKGFEAEVIANPLSGLNIIAGYATNNYKILNATANVGNLQAQTPTSYANLWASYKFAGNFLKNIGLGFGGNYVASCFFDAENQIVIPAYTVINATVFYEQPKWRFGIKANNLANEHYWTNYGIPETLRQILGTLSFKF</sequence>
<keyword evidence="9" id="KW-0406">Ion transport</keyword>
<evidence type="ECO:0000313" key="19">
    <source>
        <dbReference type="EMBL" id="EHQ28679.1"/>
    </source>
</evidence>
<evidence type="ECO:0000256" key="16">
    <source>
        <dbReference type="SAM" id="SignalP"/>
    </source>
</evidence>
<dbReference type="AlphaFoldDB" id="H1Y760"/>
<dbReference type="InterPro" id="IPR010105">
    <property type="entry name" value="TonB_sidphr_rcpt"/>
</dbReference>
<dbReference type="HOGENOM" id="CLU_008287_9_4_10"/>
<feature type="signal peptide" evidence="16">
    <location>
        <begin position="1"/>
        <end position="25"/>
    </location>
</feature>
<dbReference type="GO" id="GO:0038023">
    <property type="term" value="F:signaling receptor activity"/>
    <property type="evidence" value="ECO:0007669"/>
    <property type="project" value="InterPro"/>
</dbReference>
<dbReference type="EMBL" id="CM001403">
    <property type="protein sequence ID" value="EHQ28679.1"/>
    <property type="molecule type" value="Genomic_DNA"/>
</dbReference>
<keyword evidence="3 14" id="KW-0813">Transport</keyword>
<keyword evidence="4 14" id="KW-1134">Transmembrane beta strand</keyword>
<evidence type="ECO:0000259" key="17">
    <source>
        <dbReference type="Pfam" id="PF00593"/>
    </source>
</evidence>
<dbReference type="InterPro" id="IPR039426">
    <property type="entry name" value="TonB-dep_rcpt-like"/>
</dbReference>
<feature type="domain" description="TonB-dependent receptor-like beta-barrel" evidence="17">
    <location>
        <begin position="347"/>
        <end position="754"/>
    </location>
</feature>
<accession>H1Y760</accession>
<keyword evidence="12 19" id="KW-0675">Receptor</keyword>
<dbReference type="eggNOG" id="COG4773">
    <property type="taxonomic scope" value="Bacteria"/>
</dbReference>
<evidence type="ECO:0000256" key="7">
    <source>
        <dbReference type="ARBA" id="ARBA00022729"/>
    </source>
</evidence>
<evidence type="ECO:0000256" key="5">
    <source>
        <dbReference type="ARBA" id="ARBA00022496"/>
    </source>
</evidence>